<dbReference type="SMART" id="SM01211">
    <property type="entry name" value="GATase_5"/>
    <property type="match status" value="1"/>
</dbReference>
<evidence type="ECO:0000256" key="2">
    <source>
        <dbReference type="ARBA" id="ARBA00022598"/>
    </source>
</evidence>
<keyword evidence="5 8" id="KW-0378">Hydrolase</keyword>
<comment type="caution">
    <text evidence="9">The sequence shown here is derived from an EMBL/GenBank/DDBJ whole genome shotgun (WGS) entry which is preliminary data.</text>
</comment>
<evidence type="ECO:0000256" key="6">
    <source>
        <dbReference type="ARBA" id="ARBA00022840"/>
    </source>
</evidence>
<dbReference type="EC" id="3.5.1.2" evidence="8"/>
<comment type="catalytic activity">
    <reaction evidence="8">
        <text>N(2)-formyl-N(1)-(5-phospho-beta-D-ribosyl)glycinamide + L-glutamine + ATP + H2O = 2-formamido-N(1)-(5-O-phospho-beta-D-ribosyl)acetamidine + L-glutamate + ADP + phosphate + H(+)</text>
        <dbReference type="Rhea" id="RHEA:17129"/>
        <dbReference type="ChEBI" id="CHEBI:15377"/>
        <dbReference type="ChEBI" id="CHEBI:15378"/>
        <dbReference type="ChEBI" id="CHEBI:29985"/>
        <dbReference type="ChEBI" id="CHEBI:30616"/>
        <dbReference type="ChEBI" id="CHEBI:43474"/>
        <dbReference type="ChEBI" id="CHEBI:58359"/>
        <dbReference type="ChEBI" id="CHEBI:147286"/>
        <dbReference type="ChEBI" id="CHEBI:147287"/>
        <dbReference type="ChEBI" id="CHEBI:456216"/>
        <dbReference type="EC" id="6.3.5.3"/>
    </reaction>
</comment>
<dbReference type="GO" id="GO:0004642">
    <property type="term" value="F:phosphoribosylformylglycinamidine synthase activity"/>
    <property type="evidence" value="ECO:0007669"/>
    <property type="project" value="UniProtKB-UniRule"/>
</dbReference>
<comment type="subcellular location">
    <subcellularLocation>
        <location evidence="8">Cytoplasm</location>
    </subcellularLocation>
</comment>
<organism evidence="9 10">
    <name type="scientific">Methanothermobacter tenebrarum</name>
    <dbReference type="NCBI Taxonomy" id="680118"/>
    <lineage>
        <taxon>Archaea</taxon>
        <taxon>Methanobacteriati</taxon>
        <taxon>Methanobacteriota</taxon>
        <taxon>Methanomada group</taxon>
        <taxon>Methanobacteria</taxon>
        <taxon>Methanobacteriales</taxon>
        <taxon>Methanobacteriaceae</taxon>
        <taxon>Methanothermobacter</taxon>
    </lineage>
</organism>
<dbReference type="GO" id="GO:0004359">
    <property type="term" value="F:glutaminase activity"/>
    <property type="evidence" value="ECO:0007669"/>
    <property type="project" value="UniProtKB-EC"/>
</dbReference>
<feature type="active site" evidence="8">
    <location>
        <position position="192"/>
    </location>
</feature>
<dbReference type="InterPro" id="IPR010075">
    <property type="entry name" value="PRibForGlyAmidine_synth_PurQ"/>
</dbReference>
<keyword evidence="7 8" id="KW-0315">Glutamine amidotransferase</keyword>
<dbReference type="Gene3D" id="3.40.50.880">
    <property type="match status" value="1"/>
</dbReference>
<keyword evidence="10" id="KW-1185">Reference proteome</keyword>
<evidence type="ECO:0000313" key="9">
    <source>
        <dbReference type="EMBL" id="RAO78682.1"/>
    </source>
</evidence>
<evidence type="ECO:0000313" key="10">
    <source>
        <dbReference type="Proteomes" id="UP000249782"/>
    </source>
</evidence>
<dbReference type="PANTHER" id="PTHR47552:SF1">
    <property type="entry name" value="PHOSPHORIBOSYLFORMYLGLYCINAMIDINE SYNTHASE SUBUNIT PURQ"/>
    <property type="match status" value="1"/>
</dbReference>
<comment type="pathway">
    <text evidence="8">Purine metabolism; IMP biosynthesis via de novo pathway; 5-amino-1-(5-phospho-D-ribosyl)imidazole from N(2)-formyl-N(1)-(5-phospho-D-ribosyl)glycinamide: step 1/2.</text>
</comment>
<dbReference type="PROSITE" id="PS51273">
    <property type="entry name" value="GATASE_TYPE_1"/>
    <property type="match status" value="1"/>
</dbReference>
<dbReference type="CDD" id="cd01740">
    <property type="entry name" value="GATase1_FGAR_AT"/>
    <property type="match status" value="1"/>
</dbReference>
<dbReference type="GO" id="GO:0005737">
    <property type="term" value="C:cytoplasm"/>
    <property type="evidence" value="ECO:0007669"/>
    <property type="project" value="UniProtKB-SubCell"/>
</dbReference>
<dbReference type="EC" id="6.3.5.3" evidence="8"/>
<dbReference type="RefSeq" id="WP_112094333.1">
    <property type="nucleotide sequence ID" value="NZ_QLOE01000009.1"/>
</dbReference>
<evidence type="ECO:0000256" key="4">
    <source>
        <dbReference type="ARBA" id="ARBA00022755"/>
    </source>
</evidence>
<accession>A0A328PE94</accession>
<keyword evidence="3 8" id="KW-0547">Nucleotide-binding</keyword>
<comment type="subunit">
    <text evidence="8">Part of the FGAM synthase complex composed of 1 PurL, 1 PurQ and 2 PurS subunits.</text>
</comment>
<comment type="function">
    <text evidence="8">Part of the phosphoribosylformylglycinamidine synthase complex involved in the purines biosynthetic pathway. Catalyzes the ATP-dependent conversion of formylglycinamide ribonucleotide (FGAR) and glutamine to yield formylglycinamidine ribonucleotide (FGAM) and glutamate. The FGAM synthase complex is composed of three subunits. PurQ produces an ammonia molecule by converting glutamine to glutamate. PurL transfers the ammonia molecule to FGAR to form FGAM in an ATP-dependent manner. PurS interacts with PurQ and PurL and is thought to assist in the transfer of the ammonia molecule from PurQ to PurL.</text>
</comment>
<sequence>MRVGVIRFPGSNCDRDVYHVLKLVGAKPEYIWWDRKDLGHLDAVIIPGGFSYGDYLRAGAIAAITPVMDGVKGLVEEEKPVLGICNGAQILAEVGLVPGVFTVNEYPKFNCKWTKLKVKTIRTPFTSLYKKDEIIRMPIAHAEGRYYTDNLEKLWDNDQVVLQFYSENPNGSLEGITGVCDESGLVCAVMPHPERASEAILGSADGIKFFKGIIEYISRC</sequence>
<dbReference type="PANTHER" id="PTHR47552">
    <property type="entry name" value="PHOSPHORIBOSYLFORMYLGLYCINAMIDINE SYNTHASE SUBUNIT PURQ"/>
    <property type="match status" value="1"/>
</dbReference>
<evidence type="ECO:0000256" key="5">
    <source>
        <dbReference type="ARBA" id="ARBA00022801"/>
    </source>
</evidence>
<dbReference type="UniPathway" id="UPA00074">
    <property type="reaction ID" value="UER00128"/>
</dbReference>
<evidence type="ECO:0000256" key="8">
    <source>
        <dbReference type="HAMAP-Rule" id="MF_00421"/>
    </source>
</evidence>
<keyword evidence="2 8" id="KW-0436">Ligase</keyword>
<dbReference type="EMBL" id="QLOE01000009">
    <property type="protein sequence ID" value="RAO78682.1"/>
    <property type="molecule type" value="Genomic_DNA"/>
</dbReference>
<name>A0A328PE94_9EURY</name>
<dbReference type="GO" id="GO:0005524">
    <property type="term" value="F:ATP binding"/>
    <property type="evidence" value="ECO:0007669"/>
    <property type="project" value="UniProtKB-KW"/>
</dbReference>
<proteinExistence type="inferred from homology"/>
<feature type="active site" evidence="8">
    <location>
        <position position="194"/>
    </location>
</feature>
<dbReference type="GO" id="GO:0006189">
    <property type="term" value="P:'de novo' IMP biosynthetic process"/>
    <property type="evidence" value="ECO:0007669"/>
    <property type="project" value="UniProtKB-UniRule"/>
</dbReference>
<reference evidence="9 10" key="1">
    <citation type="submission" date="2018-06" db="EMBL/GenBank/DDBJ databases">
        <title>Draft genome sequence of hyperthermophilic methanogen Methanothermobacter tenebrarum sp. MCM-B 1447.</title>
        <authorList>
            <person name="Pore S.D."/>
            <person name="Dagar S."/>
            <person name="Dhakephalkar P.K."/>
        </authorList>
    </citation>
    <scope>NUCLEOTIDE SEQUENCE [LARGE SCALE GENOMIC DNA]</scope>
    <source>
        <strain evidence="9 10">MCM B 1447</strain>
    </source>
</reference>
<dbReference type="Proteomes" id="UP000249782">
    <property type="component" value="Unassembled WGS sequence"/>
</dbReference>
<dbReference type="PIRSF" id="PIRSF001586">
    <property type="entry name" value="FGAM_synth_I"/>
    <property type="match status" value="1"/>
</dbReference>
<protein>
    <recommendedName>
        <fullName evidence="8">Phosphoribosylformylglycinamidine synthase subunit PurQ</fullName>
        <shortName evidence="8">FGAM synthase</shortName>
        <ecNumber evidence="8">6.3.5.3</ecNumber>
    </recommendedName>
    <alternativeName>
        <fullName evidence="8">Formylglycinamide ribonucleotide amidotransferase subunit I</fullName>
        <shortName evidence="8">FGAR amidotransferase I</shortName>
        <shortName evidence="8">FGAR-AT I</shortName>
    </alternativeName>
    <alternativeName>
        <fullName evidence="8">Glutaminase PurQ</fullName>
        <ecNumber evidence="8">3.5.1.2</ecNumber>
    </alternativeName>
    <alternativeName>
        <fullName evidence="8">Phosphoribosylformylglycinamidine synthase subunit I</fullName>
    </alternativeName>
</protein>
<dbReference type="SUPFAM" id="SSF52317">
    <property type="entry name" value="Class I glutamine amidotransferase-like"/>
    <property type="match status" value="1"/>
</dbReference>
<keyword evidence="1 8" id="KW-0963">Cytoplasm</keyword>
<evidence type="ECO:0000256" key="1">
    <source>
        <dbReference type="ARBA" id="ARBA00022490"/>
    </source>
</evidence>
<dbReference type="NCBIfam" id="NF002957">
    <property type="entry name" value="PRK03619.1"/>
    <property type="match status" value="1"/>
</dbReference>
<dbReference type="AlphaFoldDB" id="A0A328PE94"/>
<evidence type="ECO:0000256" key="3">
    <source>
        <dbReference type="ARBA" id="ARBA00022741"/>
    </source>
</evidence>
<keyword evidence="6 8" id="KW-0067">ATP-binding</keyword>
<dbReference type="Pfam" id="PF13507">
    <property type="entry name" value="GATase_5"/>
    <property type="match status" value="1"/>
</dbReference>
<gene>
    <name evidence="8" type="primary">purQ</name>
    <name evidence="9" type="ORF">DPC56_06830</name>
</gene>
<feature type="active site" description="Nucleophile" evidence="8">
    <location>
        <position position="85"/>
    </location>
</feature>
<dbReference type="NCBIfam" id="TIGR01737">
    <property type="entry name" value="FGAM_synth_I"/>
    <property type="match status" value="1"/>
</dbReference>
<dbReference type="HAMAP" id="MF_00421">
    <property type="entry name" value="PurQ"/>
    <property type="match status" value="1"/>
</dbReference>
<keyword evidence="4 8" id="KW-0658">Purine biosynthesis</keyword>
<dbReference type="InterPro" id="IPR029062">
    <property type="entry name" value="Class_I_gatase-like"/>
</dbReference>
<evidence type="ECO:0000256" key="7">
    <source>
        <dbReference type="ARBA" id="ARBA00022962"/>
    </source>
</evidence>
<comment type="catalytic activity">
    <reaction evidence="8">
        <text>L-glutamine + H2O = L-glutamate + NH4(+)</text>
        <dbReference type="Rhea" id="RHEA:15889"/>
        <dbReference type="ChEBI" id="CHEBI:15377"/>
        <dbReference type="ChEBI" id="CHEBI:28938"/>
        <dbReference type="ChEBI" id="CHEBI:29985"/>
        <dbReference type="ChEBI" id="CHEBI:58359"/>
        <dbReference type="EC" id="3.5.1.2"/>
    </reaction>
</comment>
<dbReference type="OrthoDB" id="6486at2157"/>